<organism evidence="3 4">
    <name type="scientific">Dyadobacter pollutisoli</name>
    <dbReference type="NCBI Taxonomy" id="2910158"/>
    <lineage>
        <taxon>Bacteria</taxon>
        <taxon>Pseudomonadati</taxon>
        <taxon>Bacteroidota</taxon>
        <taxon>Cytophagia</taxon>
        <taxon>Cytophagales</taxon>
        <taxon>Spirosomataceae</taxon>
        <taxon>Dyadobacter</taxon>
    </lineage>
</organism>
<accession>A0A9E8NEW8</accession>
<dbReference type="Gene3D" id="3.40.50.10910">
    <property type="entry name" value="Amidohydrolase"/>
    <property type="match status" value="1"/>
</dbReference>
<dbReference type="SUPFAM" id="SSF51338">
    <property type="entry name" value="Composite domain of metallo-dependent hydrolases"/>
    <property type="match status" value="1"/>
</dbReference>
<dbReference type="PANTHER" id="PTHR43135:SF3">
    <property type="entry name" value="ALPHA-D-RIBOSE 1-METHYLPHOSPHONATE 5-TRIPHOSPHATE DIPHOSPHATASE"/>
    <property type="match status" value="1"/>
</dbReference>
<dbReference type="Proteomes" id="UP001164653">
    <property type="component" value="Chromosome"/>
</dbReference>
<dbReference type="Pfam" id="PF01979">
    <property type="entry name" value="Amidohydro_1"/>
    <property type="match status" value="1"/>
</dbReference>
<evidence type="ECO:0000256" key="1">
    <source>
        <dbReference type="SAM" id="SignalP"/>
    </source>
</evidence>
<dbReference type="Gene3D" id="3.30.110.90">
    <property type="entry name" value="Amidohydrolase"/>
    <property type="match status" value="1"/>
</dbReference>
<dbReference type="KEGG" id="dpf:ON006_07100"/>
<dbReference type="Gene3D" id="2.30.40.10">
    <property type="entry name" value="Urease, subunit C, domain 1"/>
    <property type="match status" value="1"/>
</dbReference>
<evidence type="ECO:0000313" key="4">
    <source>
        <dbReference type="Proteomes" id="UP001164653"/>
    </source>
</evidence>
<name>A0A9E8NEW8_9BACT</name>
<reference evidence="3" key="1">
    <citation type="submission" date="2022-11" db="EMBL/GenBank/DDBJ databases">
        <title>Dyadobacter pollutisoli sp. nov., isolated from plastic dumped soil.</title>
        <authorList>
            <person name="Kim J.M."/>
            <person name="Kim K.R."/>
            <person name="Lee J.K."/>
            <person name="Hao L."/>
            <person name="Jeon C.O."/>
        </authorList>
    </citation>
    <scope>NUCLEOTIDE SEQUENCE</scope>
    <source>
        <strain evidence="3">U1</strain>
    </source>
</reference>
<keyword evidence="1" id="KW-0732">Signal</keyword>
<dbReference type="GO" id="GO:0016810">
    <property type="term" value="F:hydrolase activity, acting on carbon-nitrogen (but not peptide) bonds"/>
    <property type="evidence" value="ECO:0007669"/>
    <property type="project" value="InterPro"/>
</dbReference>
<keyword evidence="4" id="KW-1185">Reference proteome</keyword>
<dbReference type="InterPro" id="IPR006680">
    <property type="entry name" value="Amidohydro-rel"/>
</dbReference>
<dbReference type="SUPFAM" id="SSF51556">
    <property type="entry name" value="Metallo-dependent hydrolases"/>
    <property type="match status" value="1"/>
</dbReference>
<dbReference type="InterPro" id="IPR011059">
    <property type="entry name" value="Metal-dep_hydrolase_composite"/>
</dbReference>
<sequence length="452" mass="49062">MKLSLILGIFLAGTACAQDLVSNADREIVFTSVNVIPMDRETVLKDQTVVVKSGRITALGESSKIKYSKNALVVNAKGKYLTPGWSEMHAHVPAVDDLAPMKEVLMLYLANGITTIRGMLGNAKHLELRDKVRKGEILGPNFYTTGPAFSGQTIKTAARGIEQVKEEKAAGYDYLKLLPGLTKETFPAIAKTSRELGIGMVGHVSFNVGVWAAIDAGYSSIDHLDGFVEAITPGIDTLAEQETGLFGAWIAYSADTTKIPALIKALKEKNIRVVPTQAIAERWLSPLPASAYATDPDLKYMKPEEVKNWMNAKTGYTGNAKFTKEHAEAFVNIRRKLILACQKGGVQLMLGSDAPQVLNVPGFATHHEMKYLTLAGLTPFEALQTGTVNVADYLKKVDSGVIKTGNASDLVLLSGNPLEDISQTKNIEGVMIGSKWLPKSYLQAELKKLEKQ</sequence>
<dbReference type="RefSeq" id="WP_244819175.1">
    <property type="nucleotide sequence ID" value="NZ_CP112998.1"/>
</dbReference>
<dbReference type="PANTHER" id="PTHR43135">
    <property type="entry name" value="ALPHA-D-RIBOSE 1-METHYLPHOSPHONATE 5-TRIPHOSPHATE DIPHOSPHATASE"/>
    <property type="match status" value="1"/>
</dbReference>
<dbReference type="InterPro" id="IPR051781">
    <property type="entry name" value="Metallo-dep_Hydrolase"/>
</dbReference>
<evidence type="ECO:0000313" key="3">
    <source>
        <dbReference type="EMBL" id="WAC13717.1"/>
    </source>
</evidence>
<feature type="domain" description="Amidohydrolase-related" evidence="2">
    <location>
        <begin position="104"/>
        <end position="436"/>
    </location>
</feature>
<feature type="chain" id="PRO_5039088419" evidence="1">
    <location>
        <begin position="18"/>
        <end position="452"/>
    </location>
</feature>
<dbReference type="Gene3D" id="1.20.58.520">
    <property type="entry name" value="Amidohydrolase"/>
    <property type="match status" value="1"/>
</dbReference>
<dbReference type="InterPro" id="IPR032466">
    <property type="entry name" value="Metal_Hydrolase"/>
</dbReference>
<gene>
    <name evidence="3" type="ORF">ON006_07100</name>
</gene>
<dbReference type="EMBL" id="CP112998">
    <property type="protein sequence ID" value="WAC13717.1"/>
    <property type="molecule type" value="Genomic_DNA"/>
</dbReference>
<evidence type="ECO:0000259" key="2">
    <source>
        <dbReference type="Pfam" id="PF01979"/>
    </source>
</evidence>
<dbReference type="AlphaFoldDB" id="A0A9E8NEW8"/>
<dbReference type="PROSITE" id="PS51257">
    <property type="entry name" value="PROKAR_LIPOPROTEIN"/>
    <property type="match status" value="1"/>
</dbReference>
<proteinExistence type="predicted"/>
<feature type="signal peptide" evidence="1">
    <location>
        <begin position="1"/>
        <end position="17"/>
    </location>
</feature>
<protein>
    <submittedName>
        <fullName evidence="3">Amidohydrolase family protein</fullName>
    </submittedName>
</protein>